<keyword evidence="4 5" id="KW-0648">Protein biosynthesis</keyword>
<protein>
    <recommendedName>
        <fullName evidence="9">Translation initiation factor eIF4e</fullName>
    </recommendedName>
</protein>
<dbReference type="Proteomes" id="UP001166286">
    <property type="component" value="Unassembled WGS sequence"/>
</dbReference>
<evidence type="ECO:0000256" key="6">
    <source>
        <dbReference type="SAM" id="MobiDB-lite"/>
    </source>
</evidence>
<evidence type="ECO:0000256" key="3">
    <source>
        <dbReference type="ARBA" id="ARBA00022884"/>
    </source>
</evidence>
<name>A0AA39QU02_9LECA</name>
<keyword evidence="1 5" id="KW-0396">Initiation factor</keyword>
<dbReference type="GO" id="GO:0016281">
    <property type="term" value="C:eukaryotic translation initiation factor 4F complex"/>
    <property type="evidence" value="ECO:0007669"/>
    <property type="project" value="TreeGrafter"/>
</dbReference>
<proteinExistence type="inferred from homology"/>
<feature type="region of interest" description="Disordered" evidence="6">
    <location>
        <begin position="283"/>
        <end position="323"/>
    </location>
</feature>
<keyword evidence="8" id="KW-1185">Reference proteome</keyword>
<feature type="compositionally biased region" description="Basic and acidic residues" evidence="6">
    <location>
        <begin position="283"/>
        <end position="292"/>
    </location>
</feature>
<evidence type="ECO:0000256" key="1">
    <source>
        <dbReference type="ARBA" id="ARBA00022540"/>
    </source>
</evidence>
<evidence type="ECO:0008006" key="9">
    <source>
        <dbReference type="Google" id="ProtNLM"/>
    </source>
</evidence>
<dbReference type="Gene3D" id="3.30.760.10">
    <property type="entry name" value="RNA Cap, Translation Initiation Factor Eif4e"/>
    <property type="match status" value="1"/>
</dbReference>
<dbReference type="PANTHER" id="PTHR11960:SF66">
    <property type="entry name" value="EUKARYOTIC TRANSLATION INITIATION FACTOR 4E TYPE 3"/>
    <property type="match status" value="1"/>
</dbReference>
<dbReference type="AlphaFoldDB" id="A0AA39QU02"/>
<dbReference type="GO" id="GO:0006417">
    <property type="term" value="P:regulation of translation"/>
    <property type="evidence" value="ECO:0007669"/>
    <property type="project" value="UniProtKB-KW"/>
</dbReference>
<evidence type="ECO:0000256" key="4">
    <source>
        <dbReference type="ARBA" id="ARBA00022917"/>
    </source>
</evidence>
<evidence type="ECO:0000313" key="7">
    <source>
        <dbReference type="EMBL" id="KAK0508040.1"/>
    </source>
</evidence>
<dbReference type="GO" id="GO:0003743">
    <property type="term" value="F:translation initiation factor activity"/>
    <property type="evidence" value="ECO:0007669"/>
    <property type="project" value="UniProtKB-KW"/>
</dbReference>
<evidence type="ECO:0000256" key="5">
    <source>
        <dbReference type="RuleBase" id="RU004374"/>
    </source>
</evidence>
<dbReference type="InterPro" id="IPR001040">
    <property type="entry name" value="TIF_eIF_4E"/>
</dbReference>
<dbReference type="InterPro" id="IPR023398">
    <property type="entry name" value="TIF_eIF4e-like"/>
</dbReference>
<dbReference type="Pfam" id="PF01652">
    <property type="entry name" value="IF4E"/>
    <property type="match status" value="1"/>
</dbReference>
<dbReference type="EMBL" id="JAFEKC020000022">
    <property type="protein sequence ID" value="KAK0508040.1"/>
    <property type="molecule type" value="Genomic_DNA"/>
</dbReference>
<dbReference type="GO" id="GO:0000340">
    <property type="term" value="F:RNA 7-methylguanosine cap binding"/>
    <property type="evidence" value="ECO:0007669"/>
    <property type="project" value="TreeGrafter"/>
</dbReference>
<evidence type="ECO:0000256" key="2">
    <source>
        <dbReference type="ARBA" id="ARBA00022845"/>
    </source>
</evidence>
<dbReference type="SUPFAM" id="SSF55418">
    <property type="entry name" value="eIF4e-like"/>
    <property type="match status" value="1"/>
</dbReference>
<feature type="compositionally biased region" description="Low complexity" evidence="6">
    <location>
        <begin position="46"/>
        <end position="55"/>
    </location>
</feature>
<dbReference type="PANTHER" id="PTHR11960">
    <property type="entry name" value="EUKARYOTIC TRANSLATION INITIATION FACTOR 4E RELATED"/>
    <property type="match status" value="1"/>
</dbReference>
<accession>A0AA39QU02</accession>
<reference evidence="7" key="1">
    <citation type="submission" date="2023-03" db="EMBL/GenBank/DDBJ databases">
        <title>Complete genome of Cladonia borealis.</title>
        <authorList>
            <person name="Park H."/>
        </authorList>
    </citation>
    <scope>NUCLEOTIDE SEQUENCE</scope>
    <source>
        <strain evidence="7">ANT050790</strain>
    </source>
</reference>
<organism evidence="7 8">
    <name type="scientific">Cladonia borealis</name>
    <dbReference type="NCBI Taxonomy" id="184061"/>
    <lineage>
        <taxon>Eukaryota</taxon>
        <taxon>Fungi</taxon>
        <taxon>Dikarya</taxon>
        <taxon>Ascomycota</taxon>
        <taxon>Pezizomycotina</taxon>
        <taxon>Lecanoromycetes</taxon>
        <taxon>OSLEUM clade</taxon>
        <taxon>Lecanoromycetidae</taxon>
        <taxon>Lecanorales</taxon>
        <taxon>Lecanorineae</taxon>
        <taxon>Cladoniaceae</taxon>
        <taxon>Cladonia</taxon>
    </lineage>
</organism>
<keyword evidence="2" id="KW-0810">Translation regulation</keyword>
<evidence type="ECO:0000313" key="8">
    <source>
        <dbReference type="Proteomes" id="UP001166286"/>
    </source>
</evidence>
<gene>
    <name evidence="7" type="ORF">JMJ35_009929</name>
</gene>
<sequence>MELQNILSSQTVSREDRKYVLKTFRTQALLRHNPSQEQIAKMDADLSPSLPGLSPISENDTPTKRDRKLSLLSRVSKFRHAQSPIEAPIEKPAEGKVDFGHSWNFWHDKHAASGDYEGRLTLMQEDIDNIKLFWQVINSFPFERLGYKDSVHFFKKGVKPVWEDPRNVNGGAWNFRVPKEKTDEFWKELLVLAVGETFHDVLQNVPNVPQGVPKRDDICGLSLSIRYGNNLISIWHRDGTNEKSVEGIKTVILEKLSPQLIPQSNYIYHKIHASHPGFDEAIAKNKEAEKARSPLSATESVNSAESKSPEGAPGKESMDKAMT</sequence>
<comment type="caution">
    <text evidence="7">The sequence shown here is derived from an EMBL/GenBank/DDBJ whole genome shotgun (WGS) entry which is preliminary data.</text>
</comment>
<feature type="compositionally biased region" description="Polar residues" evidence="6">
    <location>
        <begin position="295"/>
        <end position="306"/>
    </location>
</feature>
<comment type="similarity">
    <text evidence="5">Belongs to the eukaryotic initiation factor 4E family.</text>
</comment>
<keyword evidence="3 5" id="KW-0694">RNA-binding</keyword>
<feature type="region of interest" description="Disordered" evidence="6">
    <location>
        <begin position="45"/>
        <end position="65"/>
    </location>
</feature>